<dbReference type="AlphaFoldDB" id="A0A7W6RWL7"/>
<keyword evidence="4 10" id="KW-0808">Transferase</keyword>
<dbReference type="InterPro" id="IPR039657">
    <property type="entry name" value="Dimethylallyltransferase"/>
</dbReference>
<evidence type="ECO:0000256" key="5">
    <source>
        <dbReference type="ARBA" id="ARBA00022694"/>
    </source>
</evidence>
<evidence type="ECO:0000256" key="1">
    <source>
        <dbReference type="ARBA" id="ARBA00001946"/>
    </source>
</evidence>
<comment type="caution">
    <text evidence="10">Lacks conserved residue(s) required for the propagation of feature annotation.</text>
</comment>
<dbReference type="HAMAP" id="MF_00185">
    <property type="entry name" value="IPP_trans"/>
    <property type="match status" value="1"/>
</dbReference>
<sequence length="319" mass="33833">MSHPLSPLILLAGPTASGKSALALALAEAFDGTVINADSLQVYRDLRILSARPTPDDEARVPHRLYGGLDGAEVCSAACWAEMAAEAVRETWAAGRVPVLVGGTGLYMAALTEGLAPVPDIPPEIRAAARARLAAEGNAAVHAALAARDPVMAARLDPGNTQRLARAWEVLEATGRSLAWWQAQPRRAPPLAARTLTLVLDPDREALRAAIDARVHAMIAAGALDEVRALLARGLPPDRPVMKAVGGPDLAAHLRGEIDLDTAVARMQAASRQYAKRQRTWLRGQTTADAVLSSPDGVKFSERLTAQTFAIVRRFLLTG</sequence>
<comment type="subunit">
    <text evidence="10">Monomer.</text>
</comment>
<evidence type="ECO:0000256" key="11">
    <source>
        <dbReference type="RuleBase" id="RU003783"/>
    </source>
</evidence>
<reference evidence="14 15" key="1">
    <citation type="submission" date="2020-08" db="EMBL/GenBank/DDBJ databases">
        <title>Genome sequencing of Purple Non-Sulfur Bacteria from various extreme environments.</title>
        <authorList>
            <person name="Mayer M."/>
        </authorList>
    </citation>
    <scope>NUCLEOTIDE SEQUENCE [LARGE SCALE GENOMIC DNA]</scope>
    <source>
        <strain evidence="14 15">JA135</strain>
    </source>
</reference>
<dbReference type="PANTHER" id="PTHR11088">
    <property type="entry name" value="TRNA DIMETHYLALLYLTRANSFERASE"/>
    <property type="match status" value="1"/>
</dbReference>
<evidence type="ECO:0000256" key="13">
    <source>
        <dbReference type="RuleBase" id="RU003785"/>
    </source>
</evidence>
<dbReference type="InterPro" id="IPR027417">
    <property type="entry name" value="P-loop_NTPase"/>
</dbReference>
<dbReference type="EMBL" id="JACIGI010000002">
    <property type="protein sequence ID" value="MBB4284570.1"/>
    <property type="molecule type" value="Genomic_DNA"/>
</dbReference>
<keyword evidence="15" id="KW-1185">Reference proteome</keyword>
<proteinExistence type="inferred from homology"/>
<evidence type="ECO:0000256" key="3">
    <source>
        <dbReference type="ARBA" id="ARBA00005842"/>
    </source>
</evidence>
<comment type="catalytic activity">
    <reaction evidence="9 10 11">
        <text>adenosine(37) in tRNA + dimethylallyl diphosphate = N(6)-dimethylallyladenosine(37) in tRNA + diphosphate</text>
        <dbReference type="Rhea" id="RHEA:26482"/>
        <dbReference type="Rhea" id="RHEA-COMP:10162"/>
        <dbReference type="Rhea" id="RHEA-COMP:10375"/>
        <dbReference type="ChEBI" id="CHEBI:33019"/>
        <dbReference type="ChEBI" id="CHEBI:57623"/>
        <dbReference type="ChEBI" id="CHEBI:74411"/>
        <dbReference type="ChEBI" id="CHEBI:74415"/>
        <dbReference type="EC" id="2.5.1.75"/>
    </reaction>
</comment>
<feature type="site" description="Interaction with substrate tRNA" evidence="10">
    <location>
        <position position="104"/>
    </location>
</feature>
<comment type="caution">
    <text evidence="14">The sequence shown here is derived from an EMBL/GenBank/DDBJ whole genome shotgun (WGS) entry which is preliminary data.</text>
</comment>
<protein>
    <recommendedName>
        <fullName evidence="10">tRNA dimethylallyltransferase</fullName>
        <ecNumber evidence="10">2.5.1.75</ecNumber>
    </recommendedName>
    <alternativeName>
        <fullName evidence="10">Dimethylallyl diphosphate:tRNA dimethylallyltransferase</fullName>
        <shortName evidence="10">DMAPP:tRNA dimethylallyltransferase</shortName>
        <shortName evidence="10">DMATase</shortName>
    </alternativeName>
    <alternativeName>
        <fullName evidence="10">Isopentenyl-diphosphate:tRNA isopentenyltransferase</fullName>
        <shortName evidence="10">IPP transferase</shortName>
        <shortName evidence="10">IPPT</shortName>
        <shortName evidence="10">IPTase</shortName>
    </alternativeName>
</protein>
<dbReference type="Gene3D" id="1.10.20.140">
    <property type="match status" value="1"/>
</dbReference>
<dbReference type="EC" id="2.5.1.75" evidence="10"/>
<evidence type="ECO:0000256" key="6">
    <source>
        <dbReference type="ARBA" id="ARBA00022741"/>
    </source>
</evidence>
<evidence type="ECO:0000256" key="2">
    <source>
        <dbReference type="ARBA" id="ARBA00003213"/>
    </source>
</evidence>
<evidence type="ECO:0000256" key="7">
    <source>
        <dbReference type="ARBA" id="ARBA00022840"/>
    </source>
</evidence>
<feature type="site" description="Interaction with substrate tRNA" evidence="10">
    <location>
        <position position="126"/>
    </location>
</feature>
<evidence type="ECO:0000256" key="9">
    <source>
        <dbReference type="ARBA" id="ARBA00049563"/>
    </source>
</evidence>
<dbReference type="GO" id="GO:0005524">
    <property type="term" value="F:ATP binding"/>
    <property type="evidence" value="ECO:0007669"/>
    <property type="project" value="UniProtKB-UniRule"/>
</dbReference>
<evidence type="ECO:0000256" key="12">
    <source>
        <dbReference type="RuleBase" id="RU003784"/>
    </source>
</evidence>
<dbReference type="PANTHER" id="PTHR11088:SF60">
    <property type="entry name" value="TRNA DIMETHYLALLYLTRANSFERASE"/>
    <property type="match status" value="1"/>
</dbReference>
<evidence type="ECO:0000256" key="10">
    <source>
        <dbReference type="HAMAP-Rule" id="MF_00185"/>
    </source>
</evidence>
<evidence type="ECO:0000313" key="15">
    <source>
        <dbReference type="Proteomes" id="UP000555728"/>
    </source>
</evidence>
<accession>A0A7W6RWL7</accession>
<dbReference type="Pfam" id="PF01715">
    <property type="entry name" value="IPPT"/>
    <property type="match status" value="1"/>
</dbReference>
<feature type="binding site" evidence="10">
    <location>
        <begin position="15"/>
        <end position="20"/>
    </location>
    <ligand>
        <name>substrate</name>
    </ligand>
</feature>
<comment type="function">
    <text evidence="2 10 12">Catalyzes the transfer of a dimethylallyl group onto the adenine at position 37 in tRNAs that read codons beginning with uridine, leading to the formation of N6-(dimethylallyl)adenosine (i(6)A).</text>
</comment>
<dbReference type="RefSeq" id="WP_184431055.1">
    <property type="nucleotide sequence ID" value="NZ_JACIGI010000002.1"/>
</dbReference>
<feature type="region of interest" description="Interaction with substrate tRNA" evidence="10">
    <location>
        <begin position="38"/>
        <end position="41"/>
    </location>
</feature>
<keyword evidence="5 10" id="KW-0819">tRNA processing</keyword>
<organism evidence="14 15">
    <name type="scientific">Roseospira goensis</name>
    <dbReference type="NCBI Taxonomy" id="391922"/>
    <lineage>
        <taxon>Bacteria</taxon>
        <taxon>Pseudomonadati</taxon>
        <taxon>Pseudomonadota</taxon>
        <taxon>Alphaproteobacteria</taxon>
        <taxon>Rhodospirillales</taxon>
        <taxon>Rhodospirillaceae</taxon>
        <taxon>Roseospira</taxon>
    </lineage>
</organism>
<dbReference type="Gene3D" id="3.40.50.300">
    <property type="entry name" value="P-loop containing nucleotide triphosphate hydrolases"/>
    <property type="match status" value="1"/>
</dbReference>
<dbReference type="InterPro" id="IPR018022">
    <property type="entry name" value="IPT"/>
</dbReference>
<keyword evidence="8 10" id="KW-0460">Magnesium</keyword>
<evidence type="ECO:0000256" key="8">
    <source>
        <dbReference type="ARBA" id="ARBA00022842"/>
    </source>
</evidence>
<name>A0A7W6RWL7_9PROT</name>
<gene>
    <name evidence="10" type="primary">miaA</name>
    <name evidence="14" type="ORF">GGD88_000277</name>
</gene>
<keyword evidence="7 10" id="KW-0067">ATP-binding</keyword>
<comment type="cofactor">
    <cofactor evidence="1 10">
        <name>Mg(2+)</name>
        <dbReference type="ChEBI" id="CHEBI:18420"/>
    </cofactor>
</comment>
<dbReference type="NCBIfam" id="TIGR00174">
    <property type="entry name" value="miaA"/>
    <property type="match status" value="1"/>
</dbReference>
<feature type="region of interest" description="Interaction with substrate tRNA" evidence="10">
    <location>
        <begin position="162"/>
        <end position="166"/>
    </location>
</feature>
<feature type="binding site" evidence="10">
    <location>
        <begin position="13"/>
        <end position="20"/>
    </location>
    <ligand>
        <name>ATP</name>
        <dbReference type="ChEBI" id="CHEBI:30616"/>
    </ligand>
</feature>
<comment type="similarity">
    <text evidence="3 10 13">Belongs to the IPP transferase family.</text>
</comment>
<evidence type="ECO:0000256" key="4">
    <source>
        <dbReference type="ARBA" id="ARBA00022679"/>
    </source>
</evidence>
<dbReference type="SUPFAM" id="SSF52540">
    <property type="entry name" value="P-loop containing nucleoside triphosphate hydrolases"/>
    <property type="match status" value="2"/>
</dbReference>
<keyword evidence="6 10" id="KW-0547">Nucleotide-binding</keyword>
<dbReference type="GO" id="GO:0006400">
    <property type="term" value="P:tRNA modification"/>
    <property type="evidence" value="ECO:0007669"/>
    <property type="project" value="TreeGrafter"/>
</dbReference>
<dbReference type="GO" id="GO:0052381">
    <property type="term" value="F:tRNA dimethylallyltransferase activity"/>
    <property type="evidence" value="ECO:0007669"/>
    <property type="project" value="UniProtKB-UniRule"/>
</dbReference>
<dbReference type="Proteomes" id="UP000555728">
    <property type="component" value="Unassembled WGS sequence"/>
</dbReference>
<evidence type="ECO:0000313" key="14">
    <source>
        <dbReference type="EMBL" id="MBB4284570.1"/>
    </source>
</evidence>